<gene>
    <name evidence="1" type="ORF">CBA19CS22_02375</name>
</gene>
<reference evidence="1" key="1">
    <citation type="submission" date="2021-09" db="EMBL/GenBank/DDBJ databases">
        <title>Isolation and characterization of 3-chlorobenzoate degrading bacteria from soils in Shizuoka.</title>
        <authorList>
            <person name="Ifat A."/>
            <person name="Ogawa N."/>
            <person name="Kimbara K."/>
            <person name="Moriuchi R."/>
            <person name="Dohra H."/>
            <person name="Shintani M."/>
        </authorList>
    </citation>
    <scope>NUCLEOTIDE SEQUENCE</scope>
    <source>
        <strain evidence="1">19CS2-2</strain>
    </source>
</reference>
<protein>
    <submittedName>
        <fullName evidence="1">DUF4279 domain-containing protein</fullName>
    </submittedName>
</protein>
<evidence type="ECO:0000313" key="1">
    <source>
        <dbReference type="EMBL" id="GJH15339.1"/>
    </source>
</evidence>
<sequence length="138" mass="15767">MNARRLAYASFAIYQDVEPPEFWTEYFGIVPSTAGVKGQPRLTRSGQTSAFPRRQGIWSVSSKDAVTNDELTPHLRYLVARLGLPRADLRTQLERQGAHARFFCYWVNETGDRVPDVPDDIREMADAMGVEIDIDEYR</sequence>
<dbReference type="Proteomes" id="UP001055013">
    <property type="component" value="Unassembled WGS sequence"/>
</dbReference>
<comment type="caution">
    <text evidence="1">The sequence shown here is derived from an EMBL/GenBank/DDBJ whole genome shotgun (WGS) entry which is preliminary data.</text>
</comment>
<accession>A0ACB5QJG6</accession>
<dbReference type="EMBL" id="BPUR01000001">
    <property type="protein sequence ID" value="GJH15339.1"/>
    <property type="molecule type" value="Genomic_DNA"/>
</dbReference>
<name>A0ACB5QJG6_9BURK</name>
<evidence type="ECO:0000313" key="2">
    <source>
        <dbReference type="Proteomes" id="UP001055013"/>
    </source>
</evidence>
<keyword evidence="2" id="KW-1185">Reference proteome</keyword>
<proteinExistence type="predicted"/>
<organism evidence="1 2">
    <name type="scientific">Caballeronia novacaledonica</name>
    <dbReference type="NCBI Taxonomy" id="1544861"/>
    <lineage>
        <taxon>Bacteria</taxon>
        <taxon>Pseudomonadati</taxon>
        <taxon>Pseudomonadota</taxon>
        <taxon>Betaproteobacteria</taxon>
        <taxon>Burkholderiales</taxon>
        <taxon>Burkholderiaceae</taxon>
        <taxon>Caballeronia</taxon>
    </lineage>
</organism>